<proteinExistence type="predicted"/>
<name>A0A2Z6M4A2_TRISU</name>
<dbReference type="AlphaFoldDB" id="A0A2Z6M4A2"/>
<evidence type="ECO:0000313" key="2">
    <source>
        <dbReference type="Proteomes" id="UP000242715"/>
    </source>
</evidence>
<accession>A0A2Z6M4A2</accession>
<evidence type="ECO:0000313" key="1">
    <source>
        <dbReference type="EMBL" id="GAU24973.1"/>
    </source>
</evidence>
<keyword evidence="2" id="KW-1185">Reference proteome</keyword>
<organism evidence="1 2">
    <name type="scientific">Trifolium subterraneum</name>
    <name type="common">Subterranean clover</name>
    <dbReference type="NCBI Taxonomy" id="3900"/>
    <lineage>
        <taxon>Eukaryota</taxon>
        <taxon>Viridiplantae</taxon>
        <taxon>Streptophyta</taxon>
        <taxon>Embryophyta</taxon>
        <taxon>Tracheophyta</taxon>
        <taxon>Spermatophyta</taxon>
        <taxon>Magnoliopsida</taxon>
        <taxon>eudicotyledons</taxon>
        <taxon>Gunneridae</taxon>
        <taxon>Pentapetalae</taxon>
        <taxon>rosids</taxon>
        <taxon>fabids</taxon>
        <taxon>Fabales</taxon>
        <taxon>Fabaceae</taxon>
        <taxon>Papilionoideae</taxon>
        <taxon>50 kb inversion clade</taxon>
        <taxon>NPAAA clade</taxon>
        <taxon>Hologalegina</taxon>
        <taxon>IRL clade</taxon>
        <taxon>Trifolieae</taxon>
        <taxon>Trifolium</taxon>
    </lineage>
</organism>
<sequence length="65" mass="7555">MAANENEGFAVFKLHDYDDLCFSFFPSCMKYTRMAGSYKILDQILSKWRGNGNLRSPPQPHDAWH</sequence>
<dbReference type="Proteomes" id="UP000242715">
    <property type="component" value="Unassembled WGS sequence"/>
</dbReference>
<reference evidence="2" key="1">
    <citation type="journal article" date="2017" name="Front. Plant Sci.">
        <title>Climate Clever Clovers: New Paradigm to Reduce the Environmental Footprint of Ruminants by Breeding Low Methanogenic Forages Utilizing Haplotype Variation.</title>
        <authorList>
            <person name="Kaur P."/>
            <person name="Appels R."/>
            <person name="Bayer P.E."/>
            <person name="Keeble-Gagnere G."/>
            <person name="Wang J."/>
            <person name="Hirakawa H."/>
            <person name="Shirasawa K."/>
            <person name="Vercoe P."/>
            <person name="Stefanova K."/>
            <person name="Durmic Z."/>
            <person name="Nichols P."/>
            <person name="Revell C."/>
            <person name="Isobe S.N."/>
            <person name="Edwards D."/>
            <person name="Erskine W."/>
        </authorList>
    </citation>
    <scope>NUCLEOTIDE SEQUENCE [LARGE SCALE GENOMIC DNA]</scope>
    <source>
        <strain evidence="2">cv. Daliak</strain>
    </source>
</reference>
<dbReference type="EMBL" id="DF973299">
    <property type="protein sequence ID" value="GAU24973.1"/>
    <property type="molecule type" value="Genomic_DNA"/>
</dbReference>
<gene>
    <name evidence="1" type="ORF">TSUD_312080</name>
</gene>
<protein>
    <submittedName>
        <fullName evidence="1">Uncharacterized protein</fullName>
    </submittedName>
</protein>